<name>A0A382BTQ8_9ZZZZ</name>
<keyword evidence="1" id="KW-0812">Transmembrane</keyword>
<reference evidence="2" key="1">
    <citation type="submission" date="2018-05" db="EMBL/GenBank/DDBJ databases">
        <authorList>
            <person name="Lanie J.A."/>
            <person name="Ng W.-L."/>
            <person name="Kazmierczak K.M."/>
            <person name="Andrzejewski T.M."/>
            <person name="Davidsen T.M."/>
            <person name="Wayne K.J."/>
            <person name="Tettelin H."/>
            <person name="Glass J.I."/>
            <person name="Rusch D."/>
            <person name="Podicherti R."/>
            <person name="Tsui H.-C.T."/>
            <person name="Winkler M.E."/>
        </authorList>
    </citation>
    <scope>NUCLEOTIDE SEQUENCE</scope>
</reference>
<evidence type="ECO:0000313" key="2">
    <source>
        <dbReference type="EMBL" id="SVB16822.1"/>
    </source>
</evidence>
<feature type="transmembrane region" description="Helical" evidence="1">
    <location>
        <begin position="12"/>
        <end position="32"/>
    </location>
</feature>
<evidence type="ECO:0000256" key="1">
    <source>
        <dbReference type="SAM" id="Phobius"/>
    </source>
</evidence>
<feature type="transmembrane region" description="Helical" evidence="1">
    <location>
        <begin position="44"/>
        <end position="65"/>
    </location>
</feature>
<dbReference type="EMBL" id="UINC01031181">
    <property type="protein sequence ID" value="SVB16822.1"/>
    <property type="molecule type" value="Genomic_DNA"/>
</dbReference>
<feature type="transmembrane region" description="Helical" evidence="1">
    <location>
        <begin position="123"/>
        <end position="140"/>
    </location>
</feature>
<keyword evidence="1" id="KW-1133">Transmembrane helix</keyword>
<sequence>MYTTLLPLHHYLAYAVLLLVTLFTFNSLWGWLSGRDSTACDKKLGLAAMLAVHIQFTLGLILYLVSPTVQQAFKDFGLAMKSSNLRLYALEHPLVILIAAVLITIARIKTKRSDSNSAHKTNFILYAISLLLILSRIPWAKWLGLS</sequence>
<gene>
    <name evidence="2" type="ORF">METZ01_LOCUS169676</name>
</gene>
<dbReference type="AlphaFoldDB" id="A0A382BTQ8"/>
<feature type="transmembrane region" description="Helical" evidence="1">
    <location>
        <begin position="85"/>
        <end position="103"/>
    </location>
</feature>
<organism evidence="2">
    <name type="scientific">marine metagenome</name>
    <dbReference type="NCBI Taxonomy" id="408172"/>
    <lineage>
        <taxon>unclassified sequences</taxon>
        <taxon>metagenomes</taxon>
        <taxon>ecological metagenomes</taxon>
    </lineage>
</organism>
<protein>
    <recommendedName>
        <fullName evidence="3">Cytochrome b561 bacterial/Ni-hydrogenase domain-containing protein</fullName>
    </recommendedName>
</protein>
<keyword evidence="1" id="KW-0472">Membrane</keyword>
<accession>A0A382BTQ8</accession>
<evidence type="ECO:0008006" key="3">
    <source>
        <dbReference type="Google" id="ProtNLM"/>
    </source>
</evidence>
<proteinExistence type="predicted"/>